<dbReference type="EnsemblProtists" id="PYU1_T015200">
    <property type="protein sequence ID" value="PYU1_T015200"/>
    <property type="gene ID" value="PYU1_G015169"/>
</dbReference>
<name>K3XDA1_GLOUD</name>
<reference evidence="2" key="2">
    <citation type="submission" date="2010-04" db="EMBL/GenBank/DDBJ databases">
        <authorList>
            <person name="Buell R."/>
            <person name="Hamilton J."/>
            <person name="Hostetler J."/>
        </authorList>
    </citation>
    <scope>NUCLEOTIDE SEQUENCE [LARGE SCALE GENOMIC DNA]</scope>
    <source>
        <strain evidence="2">DAOM:BR144</strain>
    </source>
</reference>
<protein>
    <submittedName>
        <fullName evidence="1">Uncharacterized protein</fullName>
    </submittedName>
</protein>
<organism evidence="1 2">
    <name type="scientific">Globisporangium ultimum (strain ATCC 200006 / CBS 805.95 / DAOM BR144)</name>
    <name type="common">Pythium ultimum</name>
    <dbReference type="NCBI Taxonomy" id="431595"/>
    <lineage>
        <taxon>Eukaryota</taxon>
        <taxon>Sar</taxon>
        <taxon>Stramenopiles</taxon>
        <taxon>Oomycota</taxon>
        <taxon>Peronosporomycetes</taxon>
        <taxon>Pythiales</taxon>
        <taxon>Pythiaceae</taxon>
        <taxon>Globisporangium</taxon>
    </lineage>
</organism>
<proteinExistence type="predicted"/>
<dbReference type="AlphaFoldDB" id="K3XDA1"/>
<sequence>IYNKLVEYSRKDCRQLKTSELIAKYCPISQQHSLPNYLPDYHLEVLEKVMDPTFCDYTKALKSSMALFKALKKKDKKTSFSEMKFKSRKHISS</sequence>
<reference evidence="1" key="3">
    <citation type="submission" date="2015-02" db="UniProtKB">
        <authorList>
            <consortium name="EnsemblProtists"/>
        </authorList>
    </citation>
    <scope>IDENTIFICATION</scope>
    <source>
        <strain evidence="1">DAOM BR144</strain>
    </source>
</reference>
<accession>K3XDA1</accession>
<dbReference type="InParanoid" id="K3XDA1"/>
<dbReference type="HOGENOM" id="CLU_2406166_0_0_1"/>
<dbReference type="Proteomes" id="UP000019132">
    <property type="component" value="Unassembled WGS sequence"/>
</dbReference>
<dbReference type="eggNOG" id="ENOG502SS0G">
    <property type="taxonomic scope" value="Eukaryota"/>
</dbReference>
<reference evidence="2" key="1">
    <citation type="journal article" date="2010" name="Genome Biol.">
        <title>Genome sequence of the necrotrophic plant pathogen Pythium ultimum reveals original pathogenicity mechanisms and effector repertoire.</title>
        <authorList>
            <person name="Levesque C.A."/>
            <person name="Brouwer H."/>
            <person name="Cano L."/>
            <person name="Hamilton J.P."/>
            <person name="Holt C."/>
            <person name="Huitema E."/>
            <person name="Raffaele S."/>
            <person name="Robideau G.P."/>
            <person name="Thines M."/>
            <person name="Win J."/>
            <person name="Zerillo M.M."/>
            <person name="Beakes G.W."/>
            <person name="Boore J.L."/>
            <person name="Busam D."/>
            <person name="Dumas B."/>
            <person name="Ferriera S."/>
            <person name="Fuerstenberg S.I."/>
            <person name="Gachon C.M."/>
            <person name="Gaulin E."/>
            <person name="Govers F."/>
            <person name="Grenville-Briggs L."/>
            <person name="Horner N."/>
            <person name="Hostetler J."/>
            <person name="Jiang R.H."/>
            <person name="Johnson J."/>
            <person name="Krajaejun T."/>
            <person name="Lin H."/>
            <person name="Meijer H.J."/>
            <person name="Moore B."/>
            <person name="Morris P."/>
            <person name="Phuntmart V."/>
            <person name="Puiu D."/>
            <person name="Shetty J."/>
            <person name="Stajich J.E."/>
            <person name="Tripathy S."/>
            <person name="Wawra S."/>
            <person name="van West P."/>
            <person name="Whitty B.R."/>
            <person name="Coutinho P.M."/>
            <person name="Henrissat B."/>
            <person name="Martin F."/>
            <person name="Thomas P.D."/>
            <person name="Tyler B.M."/>
            <person name="De Vries R.P."/>
            <person name="Kamoun S."/>
            <person name="Yandell M."/>
            <person name="Tisserat N."/>
            <person name="Buell C.R."/>
        </authorList>
    </citation>
    <scope>NUCLEOTIDE SEQUENCE</scope>
    <source>
        <strain evidence="2">DAOM:BR144</strain>
    </source>
</reference>
<evidence type="ECO:0000313" key="1">
    <source>
        <dbReference type="EnsemblProtists" id="PYU1_T015200"/>
    </source>
</evidence>
<dbReference type="VEuPathDB" id="FungiDB:PYU1_G015169"/>
<evidence type="ECO:0000313" key="2">
    <source>
        <dbReference type="Proteomes" id="UP000019132"/>
    </source>
</evidence>
<dbReference type="EMBL" id="ADOS01000502">
    <property type="status" value="NOT_ANNOTATED_CDS"/>
    <property type="molecule type" value="Genomic_DNA"/>
</dbReference>
<keyword evidence="2" id="KW-1185">Reference proteome</keyword>